<keyword evidence="2" id="KW-1185">Reference proteome</keyword>
<name>A0ABM6U5A6_FUSVA</name>
<evidence type="ECO:0000313" key="1">
    <source>
        <dbReference type="EMBL" id="AVQ31521.1"/>
    </source>
</evidence>
<dbReference type="InterPro" id="IPR011009">
    <property type="entry name" value="Kinase-like_dom_sf"/>
</dbReference>
<accession>A0ABM6U5A6</accession>
<dbReference type="Proteomes" id="UP000241238">
    <property type="component" value="Chromosome"/>
</dbReference>
<sequence>MKLLIIPNAKIVNLDLQARYGKISPITIPVNEKITLDYIYEEYNEFYDEIVITVYEEAEKLKNIMKSRCYSKVKIKYLNGTEDIGGGVYSVLNDYNTKNIENVSINFADTLVKEVKKLNLKKNIIYFTNVYDSSKWTTFLKKENNLVIYDKEYKEEDKYNAFIGFFNFNDIGLLYKLLKHEISNLKFSKSESFYEMIKKYNNFTKISYLLIKEWIDFGHIDNYFIAKNILETRYFNSINIDRKRGILLKKSENKEKLIDEIKWFLKLPENLQWLIPKVYSYSVNLDDPWIKMEYYSYPTLHHIYLYGNYNLKKWDEIFNKLLFVQKEFQKYNLKLNHQEIKKTLKKIYFEKTINRLKLLKQDYEFKHFFENCIYINDKKFFTLNYIIDNLEYWIVYFKLYEIEELNIIHGDYFFANILYEPNNNIIKLVDPRGEFGGYGIYGDKYYELAKLAHSIDGMYDFIVEDIFSIEKKTNGFNYKINYEEKYNFIKHLFYSKFTNIEKNKIKFIQALLFLSMIPLHKDKPDRQKIMLGIGMEILNKLLESENIKND</sequence>
<dbReference type="EMBL" id="CP028103">
    <property type="protein sequence ID" value="AVQ31521.1"/>
    <property type="molecule type" value="Genomic_DNA"/>
</dbReference>
<proteinExistence type="predicted"/>
<dbReference type="SUPFAM" id="SSF53448">
    <property type="entry name" value="Nucleotide-diphospho-sugar transferases"/>
    <property type="match status" value="1"/>
</dbReference>
<reference evidence="2" key="1">
    <citation type="journal article" date="2018" name="MSphere">
        <title>Fusobacterium Genomics Using MinION and Illumina Sequencing Enables Genome Completion and Correction.</title>
        <authorList>
            <person name="Todd S.M."/>
            <person name="Settlage R.E."/>
            <person name="Lahmers K.K."/>
            <person name="Slade D.J."/>
        </authorList>
    </citation>
    <scope>NUCLEOTIDE SEQUENCE [LARGE SCALE GENOMIC DNA]</scope>
    <source>
        <strain evidence="2">ATCC 27725</strain>
    </source>
</reference>
<evidence type="ECO:0000313" key="2">
    <source>
        <dbReference type="Proteomes" id="UP000241238"/>
    </source>
</evidence>
<gene>
    <name evidence="1" type="ORF">C4N18_09940</name>
</gene>
<dbReference type="RefSeq" id="WP_005947716.1">
    <property type="nucleotide sequence ID" value="NZ_CP028103.1"/>
</dbReference>
<protein>
    <recommendedName>
        <fullName evidence="3">Capsular polysaccharide biosynthesis protein</fullName>
    </recommendedName>
</protein>
<dbReference type="GeneID" id="77468311"/>
<evidence type="ECO:0008006" key="3">
    <source>
        <dbReference type="Google" id="ProtNLM"/>
    </source>
</evidence>
<dbReference type="Gene3D" id="3.90.550.10">
    <property type="entry name" value="Spore Coat Polysaccharide Biosynthesis Protein SpsA, Chain A"/>
    <property type="match status" value="1"/>
</dbReference>
<dbReference type="SUPFAM" id="SSF56112">
    <property type="entry name" value="Protein kinase-like (PK-like)"/>
    <property type="match status" value="1"/>
</dbReference>
<organism evidence="1 2">
    <name type="scientific">Fusobacterium varium ATCC 27725</name>
    <dbReference type="NCBI Taxonomy" id="469618"/>
    <lineage>
        <taxon>Bacteria</taxon>
        <taxon>Fusobacteriati</taxon>
        <taxon>Fusobacteriota</taxon>
        <taxon>Fusobacteriia</taxon>
        <taxon>Fusobacteriales</taxon>
        <taxon>Fusobacteriaceae</taxon>
        <taxon>Fusobacterium</taxon>
    </lineage>
</organism>
<dbReference type="InterPro" id="IPR029044">
    <property type="entry name" value="Nucleotide-diphossugar_trans"/>
</dbReference>